<proteinExistence type="inferred from homology"/>
<gene>
    <name evidence="14" type="ORF">RCA23_c25780</name>
</gene>
<evidence type="ECO:0000313" key="14">
    <source>
        <dbReference type="EMBL" id="AII88096.1"/>
    </source>
</evidence>
<sequence>MQNKMTTQQKTILVAMGGNLESEIGPPHVTLGYAIASLRSMTNSLLRKSKYFVTPCFPVGYGPDYVNAAVSFQFQGESHELLAILHRIEANFGRLRSQRWGGRVLDLDLLAFGDEVAPTIEVYEAWRDKPLSEQMSQTPQELILPHPRMQDRAFVLGPLMDVAPNWRHPVSGLTVRQMFERLPSEDRAALKPLP</sequence>
<dbReference type="KEGG" id="ptp:RCA23_c25780"/>
<organism evidence="14 15">
    <name type="scientific">Planktomarina temperata RCA23</name>
    <dbReference type="NCBI Taxonomy" id="666509"/>
    <lineage>
        <taxon>Bacteria</taxon>
        <taxon>Pseudomonadati</taxon>
        <taxon>Pseudomonadota</taxon>
        <taxon>Alphaproteobacteria</taxon>
        <taxon>Rhodobacterales</taxon>
        <taxon>Paracoccaceae</taxon>
        <taxon>Planktomarina</taxon>
    </lineage>
</organism>
<evidence type="ECO:0000256" key="6">
    <source>
        <dbReference type="ARBA" id="ARBA00022741"/>
    </source>
</evidence>
<keyword evidence="6" id="KW-0547">Nucleotide-binding</keyword>
<evidence type="ECO:0000256" key="4">
    <source>
        <dbReference type="ARBA" id="ARBA00016218"/>
    </source>
</evidence>
<name>A0AAN0RL16_9RHOB</name>
<protein>
    <recommendedName>
        <fullName evidence="4">2-amino-4-hydroxy-6-hydroxymethyldihydropteridine pyrophosphokinase</fullName>
        <ecNumber evidence="3">2.7.6.3</ecNumber>
    </recommendedName>
    <alternativeName>
        <fullName evidence="11">6-hydroxymethyl-7,8-dihydropterin pyrophosphokinase</fullName>
    </alternativeName>
    <alternativeName>
        <fullName evidence="12">7,8-dihydro-6-hydroxymethylpterin-pyrophosphokinase</fullName>
    </alternativeName>
</protein>
<dbReference type="Gene3D" id="3.30.70.560">
    <property type="entry name" value="7,8-Dihydro-6-hydroxymethylpterin-pyrophosphokinase HPPK"/>
    <property type="match status" value="1"/>
</dbReference>
<evidence type="ECO:0000256" key="10">
    <source>
        <dbReference type="ARBA" id="ARBA00029409"/>
    </source>
</evidence>
<dbReference type="GO" id="GO:0003848">
    <property type="term" value="F:2-amino-4-hydroxy-6-hydroxymethyldihydropteridine diphosphokinase activity"/>
    <property type="evidence" value="ECO:0007669"/>
    <property type="project" value="UniProtKB-EC"/>
</dbReference>
<feature type="domain" description="7,8-dihydro-6-hydroxymethylpterin-pyrophosphokinase" evidence="13">
    <location>
        <begin position="14"/>
        <end position="164"/>
    </location>
</feature>
<keyword evidence="7" id="KW-0418">Kinase</keyword>
<accession>A0AAN0RL16</accession>
<dbReference type="SUPFAM" id="SSF55083">
    <property type="entry name" value="6-hydroxymethyl-7,8-dihydropterin pyrophosphokinase, HPPK"/>
    <property type="match status" value="1"/>
</dbReference>
<reference evidence="14 15" key="1">
    <citation type="journal article" date="2014" name="ISME J.">
        <title>Adaptation of an abundant Roseobacter RCA organism to pelagic systems revealed by genomic and transcriptomic analyses.</title>
        <authorList>
            <person name="Voget S."/>
            <person name="Wemheuer B."/>
            <person name="Brinkhoff T."/>
            <person name="Vollmers J."/>
            <person name="Dietrich S."/>
            <person name="Giebel H.A."/>
            <person name="Beardsley C."/>
            <person name="Sardemann C."/>
            <person name="Bakenhus I."/>
            <person name="Billerbeck S."/>
            <person name="Daniel R."/>
            <person name="Simon M."/>
        </authorList>
    </citation>
    <scope>NUCLEOTIDE SEQUENCE [LARGE SCALE GENOMIC DNA]</scope>
    <source>
        <strain evidence="14 15">RCA23</strain>
    </source>
</reference>
<comment type="function">
    <text evidence="10">Catalyzes the transfer of pyrophosphate from adenosine triphosphate (ATP) to 6-hydroxymethyl-7,8-dihydropterin, an enzymatic step in folate biosynthesis pathway.</text>
</comment>
<dbReference type="EMBL" id="CP003984">
    <property type="protein sequence ID" value="AII88096.1"/>
    <property type="molecule type" value="Genomic_DNA"/>
</dbReference>
<comment type="similarity">
    <text evidence="2">Belongs to the HPPK family.</text>
</comment>
<dbReference type="GO" id="GO:0005524">
    <property type="term" value="F:ATP binding"/>
    <property type="evidence" value="ECO:0007669"/>
    <property type="project" value="UniProtKB-KW"/>
</dbReference>
<dbReference type="EC" id="2.7.6.3" evidence="3"/>
<dbReference type="CDD" id="cd00483">
    <property type="entry name" value="HPPK"/>
    <property type="match status" value="1"/>
</dbReference>
<dbReference type="Pfam" id="PF01288">
    <property type="entry name" value="HPPK"/>
    <property type="match status" value="1"/>
</dbReference>
<evidence type="ECO:0000313" key="15">
    <source>
        <dbReference type="Proteomes" id="UP000028680"/>
    </source>
</evidence>
<dbReference type="PANTHER" id="PTHR43071:SF1">
    <property type="entry name" value="2-AMINO-4-HYDROXY-6-HYDROXYMETHYLDIHYDROPTERIDINE PYROPHOSPHOKINASE"/>
    <property type="match status" value="1"/>
</dbReference>
<dbReference type="GO" id="GO:0016301">
    <property type="term" value="F:kinase activity"/>
    <property type="evidence" value="ECO:0007669"/>
    <property type="project" value="UniProtKB-KW"/>
</dbReference>
<evidence type="ECO:0000256" key="8">
    <source>
        <dbReference type="ARBA" id="ARBA00022840"/>
    </source>
</evidence>
<evidence type="ECO:0000256" key="12">
    <source>
        <dbReference type="ARBA" id="ARBA00033413"/>
    </source>
</evidence>
<evidence type="ECO:0000256" key="5">
    <source>
        <dbReference type="ARBA" id="ARBA00022679"/>
    </source>
</evidence>
<evidence type="ECO:0000259" key="13">
    <source>
        <dbReference type="Pfam" id="PF01288"/>
    </source>
</evidence>
<evidence type="ECO:0000256" key="1">
    <source>
        <dbReference type="ARBA" id="ARBA00005051"/>
    </source>
</evidence>
<dbReference type="Proteomes" id="UP000028680">
    <property type="component" value="Chromosome"/>
</dbReference>
<dbReference type="InterPro" id="IPR000550">
    <property type="entry name" value="Hppk"/>
</dbReference>
<evidence type="ECO:0000256" key="7">
    <source>
        <dbReference type="ARBA" id="ARBA00022777"/>
    </source>
</evidence>
<evidence type="ECO:0000256" key="11">
    <source>
        <dbReference type="ARBA" id="ARBA00029766"/>
    </source>
</evidence>
<dbReference type="InterPro" id="IPR035907">
    <property type="entry name" value="Hppk_sf"/>
</dbReference>
<keyword evidence="9" id="KW-0289">Folate biosynthesis</keyword>
<comment type="pathway">
    <text evidence="1">Cofactor biosynthesis; tetrahydrofolate biosynthesis; 2-amino-4-hydroxy-6-hydroxymethyl-7,8-dihydropteridine diphosphate from 7,8-dihydroneopterin triphosphate: step 4/4.</text>
</comment>
<dbReference type="AlphaFoldDB" id="A0AAN0RL16"/>
<keyword evidence="15" id="KW-1185">Reference proteome</keyword>
<dbReference type="PANTHER" id="PTHR43071">
    <property type="entry name" value="2-AMINO-4-HYDROXY-6-HYDROXYMETHYLDIHYDROPTERIDINE PYROPHOSPHOKINASE"/>
    <property type="match status" value="1"/>
</dbReference>
<evidence type="ECO:0000256" key="9">
    <source>
        <dbReference type="ARBA" id="ARBA00022909"/>
    </source>
</evidence>
<dbReference type="NCBIfam" id="TIGR01498">
    <property type="entry name" value="folK"/>
    <property type="match status" value="1"/>
</dbReference>
<dbReference type="GO" id="GO:0046656">
    <property type="term" value="P:folic acid biosynthetic process"/>
    <property type="evidence" value="ECO:0007669"/>
    <property type="project" value="UniProtKB-KW"/>
</dbReference>
<evidence type="ECO:0000256" key="3">
    <source>
        <dbReference type="ARBA" id="ARBA00013253"/>
    </source>
</evidence>
<keyword evidence="8" id="KW-0067">ATP-binding</keyword>
<evidence type="ECO:0000256" key="2">
    <source>
        <dbReference type="ARBA" id="ARBA00005810"/>
    </source>
</evidence>
<keyword evidence="5" id="KW-0808">Transferase</keyword>